<organism evidence="2 3">
    <name type="scientific">Peiella sedimenti</name>
    <dbReference type="NCBI Taxonomy" id="3061083"/>
    <lineage>
        <taxon>Bacteria</taxon>
        <taxon>Pseudomonadati</taxon>
        <taxon>Pseudomonadota</taxon>
        <taxon>Alphaproteobacteria</taxon>
        <taxon>Caulobacterales</taxon>
        <taxon>Caulobacteraceae</taxon>
        <taxon>Peiella</taxon>
    </lineage>
</organism>
<feature type="transmembrane region" description="Helical" evidence="1">
    <location>
        <begin position="80"/>
        <end position="99"/>
    </location>
</feature>
<proteinExistence type="predicted"/>
<keyword evidence="1" id="KW-0812">Transmembrane</keyword>
<gene>
    <name evidence="2" type="ORF">Q0812_08035</name>
</gene>
<name>A0ABT8SLD8_9CAUL</name>
<evidence type="ECO:0000313" key="2">
    <source>
        <dbReference type="EMBL" id="MDO1559376.1"/>
    </source>
</evidence>
<sequence length="269" mass="30771">MDPNEPLKFLPGFAVAASLFLFGLADLAGLDRFVASLRGFDGEPLFWWPAGRSWLLYAAPALVLAYVSIWLAIIAPKPRLVFRLGAGLCVALIGGAFIWNAGHRLEVYADRVVVRESWIAEPQTYALEQMVSLHVHCAFAGDGRRGGSYGYHPWRSQADQAGEPWQRRWWHGSMPVLAMTFWDGRVVDLGWGFERFGNRERWLRAAERFDAVAASQNRRLVLMDQYRHPVNDLRCVRRIADNVPRRLWPRLFRLYRSAGASEMDREIPM</sequence>
<dbReference type="EMBL" id="JAUKTR010000003">
    <property type="protein sequence ID" value="MDO1559376.1"/>
    <property type="molecule type" value="Genomic_DNA"/>
</dbReference>
<evidence type="ECO:0000256" key="1">
    <source>
        <dbReference type="SAM" id="Phobius"/>
    </source>
</evidence>
<feature type="transmembrane region" description="Helical" evidence="1">
    <location>
        <begin position="54"/>
        <end position="73"/>
    </location>
</feature>
<protein>
    <submittedName>
        <fullName evidence="2">Uncharacterized protein</fullName>
    </submittedName>
</protein>
<keyword evidence="3" id="KW-1185">Reference proteome</keyword>
<dbReference type="RefSeq" id="WP_302109809.1">
    <property type="nucleotide sequence ID" value="NZ_JAUKTR010000003.1"/>
</dbReference>
<accession>A0ABT8SLD8</accession>
<comment type="caution">
    <text evidence="2">The sequence shown here is derived from an EMBL/GenBank/DDBJ whole genome shotgun (WGS) entry which is preliminary data.</text>
</comment>
<keyword evidence="1" id="KW-0472">Membrane</keyword>
<reference evidence="2" key="1">
    <citation type="submission" date="2023-07" db="EMBL/GenBank/DDBJ databases">
        <title>Brevundimonas soil sp. nov., isolated from the soil of chemical plant.</title>
        <authorList>
            <person name="Wu N."/>
        </authorList>
    </citation>
    <scope>NUCLEOTIDE SEQUENCE</scope>
    <source>
        <strain evidence="2">XZ-24</strain>
    </source>
</reference>
<keyword evidence="1" id="KW-1133">Transmembrane helix</keyword>
<evidence type="ECO:0000313" key="3">
    <source>
        <dbReference type="Proteomes" id="UP001169063"/>
    </source>
</evidence>
<feature type="transmembrane region" description="Helical" evidence="1">
    <location>
        <begin position="12"/>
        <end position="34"/>
    </location>
</feature>
<dbReference type="Proteomes" id="UP001169063">
    <property type="component" value="Unassembled WGS sequence"/>
</dbReference>